<dbReference type="Proteomes" id="UP000034591">
    <property type="component" value="Unassembled WGS sequence"/>
</dbReference>
<comment type="caution">
    <text evidence="2">The sequence shown here is derived from an EMBL/GenBank/DDBJ whole genome shotgun (WGS) entry which is preliminary data.</text>
</comment>
<dbReference type="AlphaFoldDB" id="A0A0G0JLU8"/>
<sequence>MLEFLISLFILVLSSQSAISQEVRQKIAQNLSERLENVQNTPSINPNPLNMITKILSPTPESESETKVITNIDVQGQEGQESSRGNFNNIHDDNKSDAYNSKSEKPIGEVANKAIQNSTVIIPCTENPEFCYPTATVKPSPTVTSTNEILPSATPTPKIDPIPTICPDKLIECPLIMCIEVREDLRYPEYDTCGCRCNPIIL</sequence>
<evidence type="ECO:0000256" key="1">
    <source>
        <dbReference type="SAM" id="MobiDB-lite"/>
    </source>
</evidence>
<reference evidence="2 3" key="1">
    <citation type="journal article" date="2015" name="Nature">
        <title>rRNA introns, odd ribosomes, and small enigmatic genomes across a large radiation of phyla.</title>
        <authorList>
            <person name="Brown C.T."/>
            <person name="Hug L.A."/>
            <person name="Thomas B.C."/>
            <person name="Sharon I."/>
            <person name="Castelle C.J."/>
            <person name="Singh A."/>
            <person name="Wilkins M.J."/>
            <person name="Williams K.H."/>
            <person name="Banfield J.F."/>
        </authorList>
    </citation>
    <scope>NUCLEOTIDE SEQUENCE [LARGE SCALE GENOMIC DNA]</scope>
</reference>
<accession>A0A0G0JLU8</accession>
<feature type="region of interest" description="Disordered" evidence="1">
    <location>
        <begin position="76"/>
        <end position="102"/>
    </location>
</feature>
<protein>
    <submittedName>
        <fullName evidence="2">Uncharacterized protein</fullName>
    </submittedName>
</protein>
<name>A0A0G0JLU8_9BACT</name>
<feature type="compositionally biased region" description="Polar residues" evidence="1">
    <location>
        <begin position="76"/>
        <end position="89"/>
    </location>
</feature>
<evidence type="ECO:0000313" key="3">
    <source>
        <dbReference type="Proteomes" id="UP000034591"/>
    </source>
</evidence>
<organism evidence="2 3">
    <name type="scientific">Candidatus Woesebacteria bacterium GW2011_GWA1_37_7</name>
    <dbReference type="NCBI Taxonomy" id="1618545"/>
    <lineage>
        <taxon>Bacteria</taxon>
        <taxon>Candidatus Woeseibacteriota</taxon>
    </lineage>
</organism>
<dbReference type="STRING" id="1618545.US53_C0012G0004"/>
<dbReference type="EMBL" id="LBTI01000012">
    <property type="protein sequence ID" value="KKQ37689.1"/>
    <property type="molecule type" value="Genomic_DNA"/>
</dbReference>
<proteinExistence type="predicted"/>
<evidence type="ECO:0000313" key="2">
    <source>
        <dbReference type="EMBL" id="KKQ37689.1"/>
    </source>
</evidence>
<gene>
    <name evidence="2" type="ORF">US53_C0012G0004</name>
</gene>
<feature type="compositionally biased region" description="Basic and acidic residues" evidence="1">
    <location>
        <begin position="90"/>
        <end position="102"/>
    </location>
</feature>